<dbReference type="GO" id="GO:0043235">
    <property type="term" value="C:receptor complex"/>
    <property type="evidence" value="ECO:0007669"/>
    <property type="project" value="TreeGrafter"/>
</dbReference>
<dbReference type="InterPro" id="IPR011009">
    <property type="entry name" value="Kinase-like_dom_sf"/>
</dbReference>
<dbReference type="InterPro" id="IPR050122">
    <property type="entry name" value="RTK"/>
</dbReference>
<name>A0A914RA41_PAREQ</name>
<dbReference type="InterPro" id="IPR001245">
    <property type="entry name" value="Ser-Thr/Tyr_kinase_cat_dom"/>
</dbReference>
<dbReference type="PANTHER" id="PTHR24416">
    <property type="entry name" value="TYROSINE-PROTEIN KINASE RECEPTOR"/>
    <property type="match status" value="1"/>
</dbReference>
<evidence type="ECO:0000259" key="1">
    <source>
        <dbReference type="Pfam" id="PF07714"/>
    </source>
</evidence>
<dbReference type="WBParaSite" id="PEQ_0000353201-mRNA-1">
    <property type="protein sequence ID" value="PEQ_0000353201-mRNA-1"/>
    <property type="gene ID" value="PEQ_0000353201"/>
</dbReference>
<reference evidence="3" key="1">
    <citation type="submission" date="2022-11" db="UniProtKB">
        <authorList>
            <consortium name="WormBaseParasite"/>
        </authorList>
    </citation>
    <scope>IDENTIFICATION</scope>
</reference>
<dbReference type="Proteomes" id="UP000887564">
    <property type="component" value="Unplaced"/>
</dbReference>
<organism evidence="2 3">
    <name type="scientific">Parascaris equorum</name>
    <name type="common">Equine roundworm</name>
    <dbReference type="NCBI Taxonomy" id="6256"/>
    <lineage>
        <taxon>Eukaryota</taxon>
        <taxon>Metazoa</taxon>
        <taxon>Ecdysozoa</taxon>
        <taxon>Nematoda</taxon>
        <taxon>Chromadorea</taxon>
        <taxon>Rhabditida</taxon>
        <taxon>Spirurina</taxon>
        <taxon>Ascaridomorpha</taxon>
        <taxon>Ascaridoidea</taxon>
        <taxon>Ascarididae</taxon>
        <taxon>Parascaris</taxon>
    </lineage>
</organism>
<dbReference type="GO" id="GO:0004714">
    <property type="term" value="F:transmembrane receptor protein tyrosine kinase activity"/>
    <property type="evidence" value="ECO:0007669"/>
    <property type="project" value="TreeGrafter"/>
</dbReference>
<accession>A0A914RA41</accession>
<evidence type="ECO:0000313" key="3">
    <source>
        <dbReference type="WBParaSite" id="PEQ_0000353201-mRNA-1"/>
    </source>
</evidence>
<dbReference type="AlphaFoldDB" id="A0A914RA41"/>
<evidence type="ECO:0000313" key="2">
    <source>
        <dbReference type="Proteomes" id="UP000887564"/>
    </source>
</evidence>
<feature type="domain" description="Serine-threonine/tyrosine-protein kinase catalytic" evidence="1">
    <location>
        <begin position="2"/>
        <end position="41"/>
    </location>
</feature>
<dbReference type="GO" id="GO:0005886">
    <property type="term" value="C:plasma membrane"/>
    <property type="evidence" value="ECO:0007669"/>
    <property type="project" value="TreeGrafter"/>
</dbReference>
<protein>
    <submittedName>
        <fullName evidence="3">Serine-threonine/tyrosine-protein kinase catalytic domain-containing protein</fullName>
    </submittedName>
</protein>
<dbReference type="GO" id="GO:0007169">
    <property type="term" value="P:cell surface receptor protein tyrosine kinase signaling pathway"/>
    <property type="evidence" value="ECO:0007669"/>
    <property type="project" value="TreeGrafter"/>
</dbReference>
<dbReference type="Gene3D" id="1.10.510.10">
    <property type="entry name" value="Transferase(Phosphotransferase) domain 1"/>
    <property type="match status" value="1"/>
</dbReference>
<sequence>MKGYRMPSPEDMPDAVVTVMRKCWDHDPKRRPTATEVRQELEEINKVVFFRMKDDIC</sequence>
<proteinExistence type="predicted"/>
<dbReference type="SUPFAM" id="SSF56112">
    <property type="entry name" value="Protein kinase-like (PK-like)"/>
    <property type="match status" value="1"/>
</dbReference>
<keyword evidence="2" id="KW-1185">Reference proteome</keyword>
<dbReference type="Pfam" id="PF07714">
    <property type="entry name" value="PK_Tyr_Ser-Thr"/>
    <property type="match status" value="1"/>
</dbReference>
<dbReference type="PANTHER" id="PTHR24416:SF611">
    <property type="entry name" value="TYROSINE-PROTEIN KINASE TRANSMEMBRANE RECEPTOR ROR"/>
    <property type="match status" value="1"/>
</dbReference>